<accession>A0AAD7MZ75</accession>
<dbReference type="AlphaFoldDB" id="A0AAD7MZ75"/>
<name>A0AAD7MZ75_9AGAR</name>
<sequence length="528" mass="57911">MSARHFAASERYHDCPLAVRRGGTAALSTRAPEGNPSGSDSELVVFSFIDIPSLVVFNMSESSPRVCQAFYRALLSRLPYAEKKRPWWCLPVQPFPVDVWIVLLLAYCKIDNTNQGIARRRRAICFAAPEINKLIHDRPLFWSWVYMDCNTYETDLARDLALSGNSDLHVEANLRVESYSESPFEYGQVLPGLLMERAGETVGCLQRLLEISRRWVSLIIKINGPQLLVLAKDFLISARAPSLVVAVIESSYSGGPRVPEMLGRSLCSLTALRVVSFPVVWLKSSPFGCLRHLDVKNISPSDHPSQTEFTDILRRLAPSLEHLSMGATGMRESPDYSPGCFQMDRLQRLELVFLLVDPRQTGFLVSVLGGLTAPCITHFRLVNCDSTSSSLIADGIPFVGGVTHLSVSRGAATLGSVSALMRSMPWVVLADFGTAPGAWASTLAAHPGCWPRLVSASCSTDALTAFRTYAAGRALYGLPSMQSLICMYHPRLGVGDADSQVLSDLRVLVNHVAESPLVYLIGEPNVEL</sequence>
<evidence type="ECO:0000313" key="1">
    <source>
        <dbReference type="EMBL" id="KAJ7738639.1"/>
    </source>
</evidence>
<comment type="caution">
    <text evidence="1">The sequence shown here is derived from an EMBL/GenBank/DDBJ whole genome shotgun (WGS) entry which is preliminary data.</text>
</comment>
<evidence type="ECO:0000313" key="2">
    <source>
        <dbReference type="Proteomes" id="UP001215598"/>
    </source>
</evidence>
<gene>
    <name evidence="1" type="ORF">B0H16DRAFT_1761343</name>
</gene>
<proteinExistence type="predicted"/>
<dbReference type="Proteomes" id="UP001215598">
    <property type="component" value="Unassembled WGS sequence"/>
</dbReference>
<keyword evidence="2" id="KW-1185">Reference proteome</keyword>
<organism evidence="1 2">
    <name type="scientific">Mycena metata</name>
    <dbReference type="NCBI Taxonomy" id="1033252"/>
    <lineage>
        <taxon>Eukaryota</taxon>
        <taxon>Fungi</taxon>
        <taxon>Dikarya</taxon>
        <taxon>Basidiomycota</taxon>
        <taxon>Agaricomycotina</taxon>
        <taxon>Agaricomycetes</taxon>
        <taxon>Agaricomycetidae</taxon>
        <taxon>Agaricales</taxon>
        <taxon>Marasmiineae</taxon>
        <taxon>Mycenaceae</taxon>
        <taxon>Mycena</taxon>
    </lineage>
</organism>
<protein>
    <submittedName>
        <fullName evidence="1">Uncharacterized protein</fullName>
    </submittedName>
</protein>
<dbReference type="EMBL" id="JARKIB010000111">
    <property type="protein sequence ID" value="KAJ7738639.1"/>
    <property type="molecule type" value="Genomic_DNA"/>
</dbReference>
<reference evidence="1" key="1">
    <citation type="submission" date="2023-03" db="EMBL/GenBank/DDBJ databases">
        <title>Massive genome expansion in bonnet fungi (Mycena s.s.) driven by repeated elements and novel gene families across ecological guilds.</title>
        <authorList>
            <consortium name="Lawrence Berkeley National Laboratory"/>
            <person name="Harder C.B."/>
            <person name="Miyauchi S."/>
            <person name="Viragh M."/>
            <person name="Kuo A."/>
            <person name="Thoen E."/>
            <person name="Andreopoulos B."/>
            <person name="Lu D."/>
            <person name="Skrede I."/>
            <person name="Drula E."/>
            <person name="Henrissat B."/>
            <person name="Morin E."/>
            <person name="Kohler A."/>
            <person name="Barry K."/>
            <person name="LaButti K."/>
            <person name="Morin E."/>
            <person name="Salamov A."/>
            <person name="Lipzen A."/>
            <person name="Mereny Z."/>
            <person name="Hegedus B."/>
            <person name="Baldrian P."/>
            <person name="Stursova M."/>
            <person name="Weitz H."/>
            <person name="Taylor A."/>
            <person name="Grigoriev I.V."/>
            <person name="Nagy L.G."/>
            <person name="Martin F."/>
            <person name="Kauserud H."/>
        </authorList>
    </citation>
    <scope>NUCLEOTIDE SEQUENCE</scope>
    <source>
        <strain evidence="1">CBHHK182m</strain>
    </source>
</reference>